<organism evidence="1 2">
    <name type="scientific">Citrobacter koseri</name>
    <name type="common">Citrobacter diversus</name>
    <dbReference type="NCBI Taxonomy" id="545"/>
    <lineage>
        <taxon>Bacteria</taxon>
        <taxon>Pseudomonadati</taxon>
        <taxon>Pseudomonadota</taxon>
        <taxon>Gammaproteobacteria</taxon>
        <taxon>Enterobacterales</taxon>
        <taxon>Enterobacteriaceae</taxon>
        <taxon>Citrobacter</taxon>
    </lineage>
</organism>
<gene>
    <name evidence="1" type="ORF">NCTC10786_01906</name>
</gene>
<reference evidence="1 2" key="1">
    <citation type="submission" date="2018-06" db="EMBL/GenBank/DDBJ databases">
        <authorList>
            <consortium name="Pathogen Informatics"/>
            <person name="Doyle S."/>
        </authorList>
    </citation>
    <scope>NUCLEOTIDE SEQUENCE [LARGE SCALE GENOMIC DNA]</scope>
    <source>
        <strain evidence="1 2">NCTC10786</strain>
    </source>
</reference>
<dbReference type="AlphaFoldDB" id="A0A2X2VRS1"/>
<evidence type="ECO:0000313" key="2">
    <source>
        <dbReference type="Proteomes" id="UP000251584"/>
    </source>
</evidence>
<dbReference type="EMBL" id="UAVY01000002">
    <property type="protein sequence ID" value="SQB26205.1"/>
    <property type="molecule type" value="Genomic_DNA"/>
</dbReference>
<dbReference type="Proteomes" id="UP000251584">
    <property type="component" value="Unassembled WGS sequence"/>
</dbReference>
<evidence type="ECO:0000313" key="1">
    <source>
        <dbReference type="EMBL" id="SQB26205.1"/>
    </source>
</evidence>
<proteinExistence type="predicted"/>
<accession>A0A2X2VRS1</accession>
<protein>
    <submittedName>
        <fullName evidence="1">Uncharacterized protein</fullName>
    </submittedName>
</protein>
<name>A0A2X2VRS1_CITKO</name>
<sequence>MTNLPVRFDLRDLLWRWVFQLRHFSLPATAQHDVRTTTGHVGGDSDRSRVARLCDNRRFVGVEFGVQNVML</sequence>